<dbReference type="AlphaFoldDB" id="A0A4Z1ILU5"/>
<dbReference type="OrthoDB" id="10538770at2759"/>
<accession>A0A4Z1ILU5</accession>
<proteinExistence type="predicted"/>
<dbReference type="Proteomes" id="UP000297527">
    <property type="component" value="Unassembled WGS sequence"/>
</dbReference>
<comment type="caution">
    <text evidence="1">The sequence shown here is derived from an EMBL/GenBank/DDBJ whole genome shotgun (WGS) entry which is preliminary data.</text>
</comment>
<evidence type="ECO:0000313" key="2">
    <source>
        <dbReference type="Proteomes" id="UP000297527"/>
    </source>
</evidence>
<name>A0A4Z1ILU5_9HELO</name>
<sequence length="141" mass="15974">MPLTSNAGVSAVRHTFASKNRPVSEPGVTGEAVGILFRDCIRDLFCGRSYPSALEAFATRPRMDLYTRVHDRYFTVMLHIAIIAFPNSTPKLYFVFTKKTDDVEWTFQPMRAAETQPNAYPRGIASRIRRVTPKLRMSTDS</sequence>
<organism evidence="1 2">
    <name type="scientific">Botryotinia convoluta</name>
    <dbReference type="NCBI Taxonomy" id="54673"/>
    <lineage>
        <taxon>Eukaryota</taxon>
        <taxon>Fungi</taxon>
        <taxon>Dikarya</taxon>
        <taxon>Ascomycota</taxon>
        <taxon>Pezizomycotina</taxon>
        <taxon>Leotiomycetes</taxon>
        <taxon>Helotiales</taxon>
        <taxon>Sclerotiniaceae</taxon>
        <taxon>Botryotinia</taxon>
    </lineage>
</organism>
<evidence type="ECO:0000313" key="1">
    <source>
        <dbReference type="EMBL" id="TGO62376.1"/>
    </source>
</evidence>
<dbReference type="EMBL" id="PQXN01000020">
    <property type="protein sequence ID" value="TGO62376.1"/>
    <property type="molecule type" value="Genomic_DNA"/>
</dbReference>
<keyword evidence="2" id="KW-1185">Reference proteome</keyword>
<reference evidence="1 2" key="1">
    <citation type="submission" date="2017-12" db="EMBL/GenBank/DDBJ databases">
        <title>Comparative genomics of Botrytis spp.</title>
        <authorList>
            <person name="Valero-Jimenez C.A."/>
            <person name="Tapia P."/>
            <person name="Veloso J."/>
            <person name="Silva-Moreno E."/>
            <person name="Staats M."/>
            <person name="Valdes J.H."/>
            <person name="Van Kan J.A.L."/>
        </authorList>
    </citation>
    <scope>NUCLEOTIDE SEQUENCE [LARGE SCALE GENOMIC DNA]</scope>
    <source>
        <strain evidence="1 2">MUCL11595</strain>
    </source>
</reference>
<gene>
    <name evidence="1" type="ORF">BCON_0020g00490</name>
</gene>
<protein>
    <submittedName>
        <fullName evidence="1">Uncharacterized protein</fullName>
    </submittedName>
</protein>